<keyword evidence="2" id="KW-1185">Reference proteome</keyword>
<protein>
    <submittedName>
        <fullName evidence="1">SpoIIAA-like protein</fullName>
    </submittedName>
</protein>
<name>A0A2T6BH49_9RHOB</name>
<reference evidence="1 2" key="1">
    <citation type="submission" date="2018-04" db="EMBL/GenBank/DDBJ databases">
        <title>Genomic Encyclopedia of Archaeal and Bacterial Type Strains, Phase II (KMG-II): from individual species to whole genera.</title>
        <authorList>
            <person name="Goeker M."/>
        </authorList>
    </citation>
    <scope>NUCLEOTIDE SEQUENCE [LARGE SCALE GENOMIC DNA]</scope>
    <source>
        <strain evidence="1 2">DSM 100977</strain>
    </source>
</reference>
<dbReference type="InterPro" id="IPR038396">
    <property type="entry name" value="SpoIIAA-like_sf"/>
</dbReference>
<dbReference type="Proteomes" id="UP000243978">
    <property type="component" value="Unassembled WGS sequence"/>
</dbReference>
<proteinExistence type="predicted"/>
<dbReference type="AlphaFoldDB" id="A0A2T6BH49"/>
<evidence type="ECO:0000313" key="1">
    <source>
        <dbReference type="EMBL" id="PTX55380.1"/>
    </source>
</evidence>
<dbReference type="OrthoDB" id="7619266at2"/>
<dbReference type="SUPFAM" id="SSF52091">
    <property type="entry name" value="SpoIIaa-like"/>
    <property type="match status" value="1"/>
</dbReference>
<comment type="caution">
    <text evidence="1">The sequence shown here is derived from an EMBL/GenBank/DDBJ whole genome shotgun (WGS) entry which is preliminary data.</text>
</comment>
<dbReference type="Pfam" id="PF11964">
    <property type="entry name" value="SpoIIAA-like"/>
    <property type="match status" value="1"/>
</dbReference>
<dbReference type="Gene3D" id="3.40.50.10600">
    <property type="entry name" value="SpoIIaa-like domains"/>
    <property type="match status" value="1"/>
</dbReference>
<gene>
    <name evidence="1" type="ORF">C8N43_0013</name>
</gene>
<dbReference type="RefSeq" id="WP_107843670.1">
    <property type="nucleotide sequence ID" value="NZ_QBKS01000001.1"/>
</dbReference>
<dbReference type="InterPro" id="IPR036513">
    <property type="entry name" value="STAS_dom_sf"/>
</dbReference>
<organism evidence="1 2">
    <name type="scientific">Litoreibacter ponti</name>
    <dbReference type="NCBI Taxonomy" id="1510457"/>
    <lineage>
        <taxon>Bacteria</taxon>
        <taxon>Pseudomonadati</taxon>
        <taxon>Pseudomonadota</taxon>
        <taxon>Alphaproteobacteria</taxon>
        <taxon>Rhodobacterales</taxon>
        <taxon>Roseobacteraceae</taxon>
        <taxon>Litoreibacter</taxon>
    </lineage>
</organism>
<sequence>MFTVEKAGAALIHVEIGGRITAEEMSQGLDTLLPMIAGMQDAAMRMVYHDVGLPELGAVMEEMKRLPQLFGALGHVKRVAVLSDAKWIRDMAELEGMVLPGTTIRGFPTGETASAEQFLSGEPLDDPMDDENFPV</sequence>
<evidence type="ECO:0000313" key="2">
    <source>
        <dbReference type="Proteomes" id="UP000243978"/>
    </source>
</evidence>
<dbReference type="EMBL" id="QBKS01000001">
    <property type="protein sequence ID" value="PTX55380.1"/>
    <property type="molecule type" value="Genomic_DNA"/>
</dbReference>
<dbReference type="InterPro" id="IPR021866">
    <property type="entry name" value="SpoIIAA-like"/>
</dbReference>
<accession>A0A2T6BH49</accession>